<feature type="non-terminal residue" evidence="1">
    <location>
        <position position="1"/>
    </location>
</feature>
<accession>A0A382YNP6</accession>
<sequence length="163" mass="19220">ICYETARDGLYKGLWNKEIKAFGIDKKGFETDIPSNIWKDITGDYGISFIDSEIVFQNEPEFREVTIEDEKIPEIGKLIRQDLEHEDRVQRGKDSYIKSNRETMRWYYIDKIIIETFSSHNISLTIADGIRQIIKHLKKEGWSSTDIPEESTIRKRIKKIKFS</sequence>
<proteinExistence type="predicted"/>
<organism evidence="1">
    <name type="scientific">marine metagenome</name>
    <dbReference type="NCBI Taxonomy" id="408172"/>
    <lineage>
        <taxon>unclassified sequences</taxon>
        <taxon>metagenomes</taxon>
        <taxon>ecological metagenomes</taxon>
    </lineage>
</organism>
<reference evidence="1" key="1">
    <citation type="submission" date="2018-05" db="EMBL/GenBank/DDBJ databases">
        <authorList>
            <person name="Lanie J.A."/>
            <person name="Ng W.-L."/>
            <person name="Kazmierczak K.M."/>
            <person name="Andrzejewski T.M."/>
            <person name="Davidsen T.M."/>
            <person name="Wayne K.J."/>
            <person name="Tettelin H."/>
            <person name="Glass J.I."/>
            <person name="Rusch D."/>
            <person name="Podicherti R."/>
            <person name="Tsui H.-C.T."/>
            <person name="Winkler M.E."/>
        </authorList>
    </citation>
    <scope>NUCLEOTIDE SEQUENCE</scope>
</reference>
<protein>
    <submittedName>
        <fullName evidence="1">Uncharacterized protein</fullName>
    </submittedName>
</protein>
<gene>
    <name evidence="1" type="ORF">METZ01_LOCUS437688</name>
</gene>
<dbReference type="EMBL" id="UINC01177278">
    <property type="protein sequence ID" value="SVD84834.1"/>
    <property type="molecule type" value="Genomic_DNA"/>
</dbReference>
<name>A0A382YNP6_9ZZZZ</name>
<evidence type="ECO:0000313" key="1">
    <source>
        <dbReference type="EMBL" id="SVD84834.1"/>
    </source>
</evidence>
<dbReference type="AlphaFoldDB" id="A0A382YNP6"/>